<dbReference type="GO" id="GO:0046983">
    <property type="term" value="F:protein dimerization activity"/>
    <property type="evidence" value="ECO:0007669"/>
    <property type="project" value="InterPro"/>
</dbReference>
<dbReference type="EMBL" id="JAVXUP010002710">
    <property type="protein sequence ID" value="KAK3001807.1"/>
    <property type="molecule type" value="Genomic_DNA"/>
</dbReference>
<dbReference type="InterPro" id="IPR036390">
    <property type="entry name" value="WH_DNA-bd_sf"/>
</dbReference>
<comment type="similarity">
    <text evidence="4">Belongs to the class I-like SAM-binding methyltransferase superfamily. Cation-independent O-methyltransferase family.</text>
</comment>
<evidence type="ECO:0000256" key="1">
    <source>
        <dbReference type="ARBA" id="ARBA00022603"/>
    </source>
</evidence>
<evidence type="ECO:0000259" key="5">
    <source>
        <dbReference type="Pfam" id="PF08100"/>
    </source>
</evidence>
<protein>
    <recommendedName>
        <fullName evidence="5">O-methyltransferase dimerisation domain-containing protein</fullName>
    </recommendedName>
</protein>
<evidence type="ECO:0000313" key="7">
    <source>
        <dbReference type="Proteomes" id="UP001188597"/>
    </source>
</evidence>
<dbReference type="SUPFAM" id="SSF46785">
    <property type="entry name" value="Winged helix' DNA-binding domain"/>
    <property type="match status" value="1"/>
</dbReference>
<dbReference type="GO" id="GO:0008171">
    <property type="term" value="F:O-methyltransferase activity"/>
    <property type="evidence" value="ECO:0007669"/>
    <property type="project" value="UniProtKB-ARBA"/>
</dbReference>
<comment type="caution">
    <text evidence="6">The sequence shown here is derived from an EMBL/GenBank/DDBJ whole genome shotgun (WGS) entry which is preliminary data.</text>
</comment>
<dbReference type="InterPro" id="IPR016461">
    <property type="entry name" value="COMT-like"/>
</dbReference>
<proteinExistence type="inferred from homology"/>
<dbReference type="Proteomes" id="UP001188597">
    <property type="component" value="Unassembled WGS sequence"/>
</dbReference>
<dbReference type="Pfam" id="PF08100">
    <property type="entry name" value="Dimerisation"/>
    <property type="match status" value="1"/>
</dbReference>
<keyword evidence="7" id="KW-1185">Reference proteome</keyword>
<dbReference type="PANTHER" id="PTHR11746">
    <property type="entry name" value="O-METHYLTRANSFERASE"/>
    <property type="match status" value="1"/>
</dbReference>
<reference evidence="6" key="1">
    <citation type="submission" date="2022-12" db="EMBL/GenBank/DDBJ databases">
        <title>Draft genome assemblies for two species of Escallonia (Escalloniales).</title>
        <authorList>
            <person name="Chanderbali A."/>
            <person name="Dervinis C."/>
            <person name="Anghel I."/>
            <person name="Soltis D."/>
            <person name="Soltis P."/>
            <person name="Zapata F."/>
        </authorList>
    </citation>
    <scope>NUCLEOTIDE SEQUENCE</scope>
    <source>
        <strain evidence="6">UCBG64.0493</strain>
        <tissue evidence="6">Leaf</tissue>
    </source>
</reference>
<name>A0AA88V4W9_9ASTE</name>
<dbReference type="InterPro" id="IPR036388">
    <property type="entry name" value="WH-like_DNA-bd_sf"/>
</dbReference>
<sequence>MVKNISHSKTKKIRLLFRRRIEDPGDFIRHGLERETEGETERTAASKNEEKQPQVDIWKCVLGLTESAVVKCAIELGIADALENSEGPMSLFELSSSLGCSPPALYRIMRFLVHRGIFSEKSTSKGSTGYIQTPISRLLIKRGENSMAALVLFLSSPVLLAPWQCLSARVLACETPAFEAAHGKEIFQHAATDPAQSKLMDDTMACGARVTVPAMMVVLRSLRDSMLLIILRDKGKVIILEAVIEEKEKERDQLKDLGLMMDMAMMAYTGKGKERTLKE</sequence>
<keyword evidence="2" id="KW-0808">Transferase</keyword>
<organism evidence="6 7">
    <name type="scientific">Escallonia herrerae</name>
    <dbReference type="NCBI Taxonomy" id="1293975"/>
    <lineage>
        <taxon>Eukaryota</taxon>
        <taxon>Viridiplantae</taxon>
        <taxon>Streptophyta</taxon>
        <taxon>Embryophyta</taxon>
        <taxon>Tracheophyta</taxon>
        <taxon>Spermatophyta</taxon>
        <taxon>Magnoliopsida</taxon>
        <taxon>eudicotyledons</taxon>
        <taxon>Gunneridae</taxon>
        <taxon>Pentapetalae</taxon>
        <taxon>asterids</taxon>
        <taxon>campanulids</taxon>
        <taxon>Escalloniales</taxon>
        <taxon>Escalloniaceae</taxon>
        <taxon>Escallonia</taxon>
    </lineage>
</organism>
<evidence type="ECO:0000313" key="6">
    <source>
        <dbReference type="EMBL" id="KAK3001807.1"/>
    </source>
</evidence>
<gene>
    <name evidence="6" type="ORF">RJ639_022022</name>
</gene>
<keyword evidence="1" id="KW-0489">Methyltransferase</keyword>
<dbReference type="PROSITE" id="PS51683">
    <property type="entry name" value="SAM_OMT_II"/>
    <property type="match status" value="1"/>
</dbReference>
<evidence type="ECO:0000256" key="3">
    <source>
        <dbReference type="ARBA" id="ARBA00022691"/>
    </source>
</evidence>
<accession>A0AA88V4W9</accession>
<dbReference type="GO" id="GO:0032259">
    <property type="term" value="P:methylation"/>
    <property type="evidence" value="ECO:0007669"/>
    <property type="project" value="UniProtKB-KW"/>
</dbReference>
<dbReference type="Gene3D" id="3.40.50.150">
    <property type="entry name" value="Vaccinia Virus protein VP39"/>
    <property type="match status" value="2"/>
</dbReference>
<dbReference type="Gene3D" id="1.10.10.10">
    <property type="entry name" value="Winged helix-like DNA-binding domain superfamily/Winged helix DNA-binding domain"/>
    <property type="match status" value="1"/>
</dbReference>
<dbReference type="FunFam" id="1.10.10.10:FF:000836">
    <property type="entry name" value="O-methyltransferase family protein"/>
    <property type="match status" value="1"/>
</dbReference>
<dbReference type="InterPro" id="IPR012967">
    <property type="entry name" value="COMT_dimerisation"/>
</dbReference>
<dbReference type="AlphaFoldDB" id="A0AA88V4W9"/>
<evidence type="ECO:0000256" key="4">
    <source>
        <dbReference type="ARBA" id="ARBA00038277"/>
    </source>
</evidence>
<keyword evidence="3" id="KW-0949">S-adenosyl-L-methionine</keyword>
<feature type="domain" description="O-methyltransferase dimerisation" evidence="5">
    <location>
        <begin position="58"/>
        <end position="141"/>
    </location>
</feature>
<evidence type="ECO:0000256" key="2">
    <source>
        <dbReference type="ARBA" id="ARBA00022679"/>
    </source>
</evidence>
<dbReference type="InterPro" id="IPR029063">
    <property type="entry name" value="SAM-dependent_MTases_sf"/>
</dbReference>